<name>A0A344UDA4_9NEIS</name>
<gene>
    <name evidence="1" type="ORF">DK843_02320</name>
</gene>
<evidence type="ECO:0000313" key="1">
    <source>
        <dbReference type="EMBL" id="AXE33252.1"/>
    </source>
</evidence>
<dbReference type="AlphaFoldDB" id="A0A344UDA4"/>
<dbReference type="Proteomes" id="UP000252038">
    <property type="component" value="Chromosome"/>
</dbReference>
<sequence length="164" mass="18408">MREAMSHVANYLSDGDDLLRRFRGILDAEARRMLAAAVDHPEALLLALDEWLRERRGEEAEQTLYLRLPRSAGIAHAQLMSLLAESWQGRLDVEYHDDARFLMRCGELAADFDPARYVDEGVQLLQSGLDALPEDCRALSKIATACLREAEEGLSAKHSEVEPC</sequence>
<evidence type="ECO:0000313" key="2">
    <source>
        <dbReference type="Proteomes" id="UP000252038"/>
    </source>
</evidence>
<dbReference type="EMBL" id="CP029554">
    <property type="protein sequence ID" value="AXE33252.1"/>
    <property type="molecule type" value="Genomic_DNA"/>
</dbReference>
<protein>
    <submittedName>
        <fullName evidence="1">Uncharacterized protein</fullName>
    </submittedName>
</protein>
<reference evidence="1 2" key="1">
    <citation type="submission" date="2018-05" db="EMBL/GenBank/DDBJ databases">
        <title>Genome sequencing, assembly and analysis of the novel insecticidal bacterium, Chromobacterium phragmitis.</title>
        <authorList>
            <person name="Sparks M.E."/>
            <person name="Blackburn M.B."/>
            <person name="Gundersen-Rindal D.E."/>
        </authorList>
    </citation>
    <scope>NUCLEOTIDE SEQUENCE [LARGE SCALE GENOMIC DNA]</scope>
    <source>
        <strain evidence="1">IIBBL 274-1</strain>
    </source>
</reference>
<dbReference type="KEGG" id="chrb:DK843_02320"/>
<organism evidence="1 2">
    <name type="scientific">Chromobacterium phragmitis</name>
    <dbReference type="NCBI Taxonomy" id="2202141"/>
    <lineage>
        <taxon>Bacteria</taxon>
        <taxon>Pseudomonadati</taxon>
        <taxon>Pseudomonadota</taxon>
        <taxon>Betaproteobacteria</taxon>
        <taxon>Neisseriales</taxon>
        <taxon>Chromobacteriaceae</taxon>
        <taxon>Chromobacterium</taxon>
    </lineage>
</organism>
<proteinExistence type="predicted"/>
<accession>A0A344UDA4</accession>